<dbReference type="InterPro" id="IPR018247">
    <property type="entry name" value="EF_Hand_1_Ca_BS"/>
</dbReference>
<dbReference type="SUPFAM" id="SSF47473">
    <property type="entry name" value="EF-hand"/>
    <property type="match status" value="1"/>
</dbReference>
<dbReference type="Gene3D" id="1.10.238.10">
    <property type="entry name" value="EF-hand"/>
    <property type="match status" value="2"/>
</dbReference>
<keyword evidence="5" id="KW-0732">Signal</keyword>
<dbReference type="PANTHER" id="PTHR10891">
    <property type="entry name" value="EF-HAND CALCIUM-BINDING DOMAIN CONTAINING PROTEIN"/>
    <property type="match status" value="1"/>
</dbReference>
<dbReference type="InterPro" id="IPR039647">
    <property type="entry name" value="EF_hand_pair_protein_CML-like"/>
</dbReference>
<feature type="compositionally biased region" description="Low complexity" evidence="4">
    <location>
        <begin position="78"/>
        <end position="98"/>
    </location>
</feature>
<evidence type="ECO:0000256" key="4">
    <source>
        <dbReference type="SAM" id="MobiDB-lite"/>
    </source>
</evidence>
<dbReference type="Proteomes" id="UP001163823">
    <property type="component" value="Chromosome 3"/>
</dbReference>
<gene>
    <name evidence="7" type="ORF">O6P43_006439</name>
</gene>
<keyword evidence="1" id="KW-0479">Metal-binding</keyword>
<sequence>MHLLYNLLIKLIMRSFLEAAMVLPSLPPFNPSNLLLLSAQTLFSSSFSIVFSLPLLAMKLININPKRLFRSKKDRSSVSRSEPPSFSSGTSSSSCSESTTHKTGIGAPGSRTPTSVLPNVSGDWSDSSADIHFELVQAFKLIDRDNDGVISRKELEALLTRLGAEPPSQEEVTMMLSEVDRDGGGIISVEALMSCVGSACGPACDSELREVFEFFDTDRDGKISAEELFRVFTAIGDERCTLDECRRMIDGVDKNGDGFVCFEDFSRMMELQR</sequence>
<feature type="domain" description="EF-hand" evidence="6">
    <location>
        <begin position="167"/>
        <end position="202"/>
    </location>
</feature>
<accession>A0AAD7VIF4</accession>
<feature type="domain" description="EF-hand" evidence="6">
    <location>
        <begin position="240"/>
        <end position="273"/>
    </location>
</feature>
<protein>
    <submittedName>
        <fullName evidence="7">Calcium-binding protein</fullName>
    </submittedName>
</protein>
<evidence type="ECO:0000256" key="5">
    <source>
        <dbReference type="SAM" id="SignalP"/>
    </source>
</evidence>
<reference evidence="7" key="1">
    <citation type="journal article" date="2023" name="Science">
        <title>Elucidation of the pathway for biosynthesis of saponin adjuvants from the soapbark tree.</title>
        <authorList>
            <person name="Reed J."/>
            <person name="Orme A."/>
            <person name="El-Demerdash A."/>
            <person name="Owen C."/>
            <person name="Martin L.B.B."/>
            <person name="Misra R.C."/>
            <person name="Kikuchi S."/>
            <person name="Rejzek M."/>
            <person name="Martin A.C."/>
            <person name="Harkess A."/>
            <person name="Leebens-Mack J."/>
            <person name="Louveau T."/>
            <person name="Stephenson M.J."/>
            <person name="Osbourn A."/>
        </authorList>
    </citation>
    <scope>NUCLEOTIDE SEQUENCE</scope>
    <source>
        <tissue evidence="7">Leaf</tissue>
    </source>
</reference>
<dbReference type="InterPro" id="IPR011992">
    <property type="entry name" value="EF-hand-dom_pair"/>
</dbReference>
<feature type="domain" description="EF-hand" evidence="6">
    <location>
        <begin position="130"/>
        <end position="165"/>
    </location>
</feature>
<keyword evidence="2" id="KW-0677">Repeat</keyword>
<feature type="region of interest" description="Disordered" evidence="4">
    <location>
        <begin position="72"/>
        <end position="118"/>
    </location>
</feature>
<feature type="domain" description="EF-hand" evidence="6">
    <location>
        <begin position="203"/>
        <end position="238"/>
    </location>
</feature>
<proteinExistence type="predicted"/>
<dbReference type="EMBL" id="JARAOO010000003">
    <property type="protein sequence ID" value="KAJ7976690.1"/>
    <property type="molecule type" value="Genomic_DNA"/>
</dbReference>
<dbReference type="AlphaFoldDB" id="A0AAD7VIF4"/>
<dbReference type="FunFam" id="1.10.238.10:FF:000003">
    <property type="entry name" value="Calmodulin A"/>
    <property type="match status" value="1"/>
</dbReference>
<name>A0AAD7VIF4_QUISA</name>
<dbReference type="PROSITE" id="PS50222">
    <property type="entry name" value="EF_HAND_2"/>
    <property type="match status" value="4"/>
</dbReference>
<dbReference type="PROSITE" id="PS00018">
    <property type="entry name" value="EF_HAND_1"/>
    <property type="match status" value="3"/>
</dbReference>
<keyword evidence="8" id="KW-1185">Reference proteome</keyword>
<keyword evidence="3" id="KW-0106">Calcium</keyword>
<feature type="chain" id="PRO_5041988560" evidence="5">
    <location>
        <begin position="20"/>
        <end position="273"/>
    </location>
</feature>
<organism evidence="7 8">
    <name type="scientific">Quillaja saponaria</name>
    <name type="common">Soap bark tree</name>
    <dbReference type="NCBI Taxonomy" id="32244"/>
    <lineage>
        <taxon>Eukaryota</taxon>
        <taxon>Viridiplantae</taxon>
        <taxon>Streptophyta</taxon>
        <taxon>Embryophyta</taxon>
        <taxon>Tracheophyta</taxon>
        <taxon>Spermatophyta</taxon>
        <taxon>Magnoliopsida</taxon>
        <taxon>eudicotyledons</taxon>
        <taxon>Gunneridae</taxon>
        <taxon>Pentapetalae</taxon>
        <taxon>rosids</taxon>
        <taxon>fabids</taxon>
        <taxon>Fabales</taxon>
        <taxon>Quillajaceae</taxon>
        <taxon>Quillaja</taxon>
    </lineage>
</organism>
<dbReference type="SMART" id="SM00054">
    <property type="entry name" value="EFh"/>
    <property type="match status" value="4"/>
</dbReference>
<evidence type="ECO:0000256" key="2">
    <source>
        <dbReference type="ARBA" id="ARBA00022737"/>
    </source>
</evidence>
<evidence type="ECO:0000256" key="1">
    <source>
        <dbReference type="ARBA" id="ARBA00022723"/>
    </source>
</evidence>
<evidence type="ECO:0000259" key="6">
    <source>
        <dbReference type="PROSITE" id="PS50222"/>
    </source>
</evidence>
<comment type="caution">
    <text evidence="7">The sequence shown here is derived from an EMBL/GenBank/DDBJ whole genome shotgun (WGS) entry which is preliminary data.</text>
</comment>
<dbReference type="CDD" id="cd00051">
    <property type="entry name" value="EFh"/>
    <property type="match status" value="2"/>
</dbReference>
<dbReference type="KEGG" id="qsa:O6P43_006439"/>
<feature type="signal peptide" evidence="5">
    <location>
        <begin position="1"/>
        <end position="19"/>
    </location>
</feature>
<dbReference type="InterPro" id="IPR002048">
    <property type="entry name" value="EF_hand_dom"/>
</dbReference>
<dbReference type="Pfam" id="PF13499">
    <property type="entry name" value="EF-hand_7"/>
    <property type="match status" value="2"/>
</dbReference>
<evidence type="ECO:0000313" key="8">
    <source>
        <dbReference type="Proteomes" id="UP001163823"/>
    </source>
</evidence>
<dbReference type="GO" id="GO:0005509">
    <property type="term" value="F:calcium ion binding"/>
    <property type="evidence" value="ECO:0007669"/>
    <property type="project" value="InterPro"/>
</dbReference>
<evidence type="ECO:0000256" key="3">
    <source>
        <dbReference type="ARBA" id="ARBA00022837"/>
    </source>
</evidence>
<evidence type="ECO:0000313" key="7">
    <source>
        <dbReference type="EMBL" id="KAJ7976690.1"/>
    </source>
</evidence>